<dbReference type="Proteomes" id="UP001447188">
    <property type="component" value="Unassembled WGS sequence"/>
</dbReference>
<dbReference type="EMBL" id="JBBBZM010000009">
    <property type="protein sequence ID" value="KAL0639640.1"/>
    <property type="molecule type" value="Genomic_DNA"/>
</dbReference>
<accession>A0ABR3GV15</accession>
<comment type="caution">
    <text evidence="2">The sequence shown here is derived from an EMBL/GenBank/DDBJ whole genome shotgun (WGS) entry which is preliminary data.</text>
</comment>
<dbReference type="InterPro" id="IPR050910">
    <property type="entry name" value="JMJD6_ArgDemeth/LysHydrox"/>
</dbReference>
<organism evidence="2 3">
    <name type="scientific">Discina gigas</name>
    <dbReference type="NCBI Taxonomy" id="1032678"/>
    <lineage>
        <taxon>Eukaryota</taxon>
        <taxon>Fungi</taxon>
        <taxon>Dikarya</taxon>
        <taxon>Ascomycota</taxon>
        <taxon>Pezizomycotina</taxon>
        <taxon>Pezizomycetes</taxon>
        <taxon>Pezizales</taxon>
        <taxon>Discinaceae</taxon>
        <taxon>Discina</taxon>
    </lineage>
</organism>
<sequence length="331" mass="37620">MSQIALDPYSSGIPSQNSVLCFPTMTAEDFNTKYSTTPFILTSPVKHWPGYKEWTIASLVSKYTDVRFRAESVDWRLSDYYDYMQDQNDESPLYLFDRAFVEKTNGEMEGGFVVPECFGKDYFEVLGDERPDRRWMILGPKKSGSTFHKDPNATSAWNAVIEGEKYWILFPPGSPPPGVYESEDHSEVTSPLSIAEWLVCFHREARKTRGCREGVCRAGEVLYVPSGWWHLVVNLSSSLALTQNFIPPTQLPAAIAFLRDQPGSVSGFDTKKVKDPHKLFVERMQEQYPVELRDALEKLERKKKTKWGELTDIKGQGFTFGFGGGDDSDDE</sequence>
<dbReference type="Gene3D" id="2.60.120.650">
    <property type="entry name" value="Cupin"/>
    <property type="match status" value="1"/>
</dbReference>
<dbReference type="SMART" id="SM00558">
    <property type="entry name" value="JmjC"/>
    <property type="match status" value="1"/>
</dbReference>
<reference evidence="2 3" key="1">
    <citation type="submission" date="2024-02" db="EMBL/GenBank/DDBJ databases">
        <title>Discinaceae phylogenomics.</title>
        <authorList>
            <person name="Dirks A.C."/>
            <person name="James T.Y."/>
        </authorList>
    </citation>
    <scope>NUCLEOTIDE SEQUENCE [LARGE SCALE GENOMIC DNA]</scope>
    <source>
        <strain evidence="2 3">ACD0624</strain>
    </source>
</reference>
<evidence type="ECO:0000313" key="3">
    <source>
        <dbReference type="Proteomes" id="UP001447188"/>
    </source>
</evidence>
<keyword evidence="3" id="KW-1185">Reference proteome</keyword>
<gene>
    <name evidence="2" type="ORF">Q9L58_001205</name>
</gene>
<dbReference type="SUPFAM" id="SSF51197">
    <property type="entry name" value="Clavaminate synthase-like"/>
    <property type="match status" value="1"/>
</dbReference>
<evidence type="ECO:0000259" key="1">
    <source>
        <dbReference type="PROSITE" id="PS51184"/>
    </source>
</evidence>
<dbReference type="InterPro" id="IPR003347">
    <property type="entry name" value="JmjC_dom"/>
</dbReference>
<dbReference type="InterPro" id="IPR041667">
    <property type="entry name" value="Cupin_8"/>
</dbReference>
<dbReference type="Pfam" id="PF13621">
    <property type="entry name" value="Cupin_8"/>
    <property type="match status" value="1"/>
</dbReference>
<feature type="domain" description="JmjC" evidence="1">
    <location>
        <begin position="103"/>
        <end position="262"/>
    </location>
</feature>
<dbReference type="PROSITE" id="PS51184">
    <property type="entry name" value="JMJC"/>
    <property type="match status" value="1"/>
</dbReference>
<name>A0ABR3GV15_9PEZI</name>
<evidence type="ECO:0000313" key="2">
    <source>
        <dbReference type="EMBL" id="KAL0639640.1"/>
    </source>
</evidence>
<dbReference type="PANTHER" id="PTHR12480">
    <property type="entry name" value="ARGININE DEMETHYLASE AND LYSYL-HYDROXYLASE JMJD"/>
    <property type="match status" value="1"/>
</dbReference>
<proteinExistence type="predicted"/>
<protein>
    <recommendedName>
        <fullName evidence="1">JmjC domain-containing protein</fullName>
    </recommendedName>
</protein>
<dbReference type="PANTHER" id="PTHR12480:SF21">
    <property type="entry name" value="JMJC DOMAIN-CONTAINING PROTEIN 8"/>
    <property type="match status" value="1"/>
</dbReference>